<comment type="caution">
    <text evidence="4">The sequence shown here is derived from an EMBL/GenBank/DDBJ whole genome shotgun (WGS) entry which is preliminary data.</text>
</comment>
<dbReference type="Pfam" id="PF00244">
    <property type="entry name" value="14-3-3"/>
    <property type="match status" value="1"/>
</dbReference>
<evidence type="ECO:0000256" key="1">
    <source>
        <dbReference type="ARBA" id="ARBA00006141"/>
    </source>
</evidence>
<dbReference type="EMBL" id="BLXT01005315">
    <property type="protein sequence ID" value="GFO22004.1"/>
    <property type="molecule type" value="Genomic_DNA"/>
</dbReference>
<feature type="site" description="Interaction with phosphoserine on interacting protein" evidence="2">
    <location>
        <position position="70"/>
    </location>
</feature>
<proteinExistence type="inferred from homology"/>
<feature type="domain" description="14-3-3" evidence="3">
    <location>
        <begin position="18"/>
        <end position="260"/>
    </location>
</feature>
<protein>
    <recommendedName>
        <fullName evidence="3">14-3-3 domain-containing protein</fullName>
    </recommendedName>
</protein>
<dbReference type="PRINTS" id="PR00305">
    <property type="entry name" value="1433ZETA"/>
</dbReference>
<sequence length="260" mass="29588">MTTPDATRELIGGLNDVELLLKFATLSERMERYDDMAGAMKKVIETRGKLSEEEQNLFSVAYKNVIGALRSQWRIISSIEQKQASTGAQDSETELIENYRKQIEREMIRICDEVLILLEKCLSVAEEDGSDLDKLFYLKLRGDYFRYKVEVETEEARENDAAEAEKAYTKATELARSSVPSTHMHRLGLALSFSLFHYEIKSNQKEACELAKQAFDEAVAELDKLKEDSYKASTLIMQQLRDNLTLWTAESDAGEAEDGE</sequence>
<dbReference type="PANTHER" id="PTHR18860">
    <property type="entry name" value="14-3-3 PROTEIN"/>
    <property type="match status" value="1"/>
</dbReference>
<dbReference type="InterPro" id="IPR000308">
    <property type="entry name" value="14-3-3"/>
</dbReference>
<organism evidence="4 5">
    <name type="scientific">Plakobranchus ocellatus</name>
    <dbReference type="NCBI Taxonomy" id="259542"/>
    <lineage>
        <taxon>Eukaryota</taxon>
        <taxon>Metazoa</taxon>
        <taxon>Spiralia</taxon>
        <taxon>Lophotrochozoa</taxon>
        <taxon>Mollusca</taxon>
        <taxon>Gastropoda</taxon>
        <taxon>Heterobranchia</taxon>
        <taxon>Euthyneura</taxon>
        <taxon>Panpulmonata</taxon>
        <taxon>Sacoglossa</taxon>
        <taxon>Placobranchoidea</taxon>
        <taxon>Plakobranchidae</taxon>
        <taxon>Plakobranchus</taxon>
    </lineage>
</organism>
<dbReference type="AlphaFoldDB" id="A0AAV4BUF2"/>
<evidence type="ECO:0000256" key="2">
    <source>
        <dbReference type="PIRSR" id="PIRSR000868-1"/>
    </source>
</evidence>
<dbReference type="Gene3D" id="1.20.190.20">
    <property type="entry name" value="14-3-3 domain"/>
    <property type="match status" value="1"/>
</dbReference>
<dbReference type="SUPFAM" id="SSF48445">
    <property type="entry name" value="14-3-3 protein"/>
    <property type="match status" value="1"/>
</dbReference>
<evidence type="ECO:0000313" key="5">
    <source>
        <dbReference type="Proteomes" id="UP000735302"/>
    </source>
</evidence>
<dbReference type="InterPro" id="IPR036815">
    <property type="entry name" value="14-3-3_dom_sf"/>
</dbReference>
<dbReference type="Proteomes" id="UP000735302">
    <property type="component" value="Unassembled WGS sequence"/>
</dbReference>
<comment type="similarity">
    <text evidence="1">Belongs to the 14-3-3 family.</text>
</comment>
<dbReference type="CDD" id="cd08774">
    <property type="entry name" value="14-3-3"/>
    <property type="match status" value="1"/>
</dbReference>
<reference evidence="4 5" key="1">
    <citation type="journal article" date="2021" name="Elife">
        <title>Chloroplast acquisition without the gene transfer in kleptoplastic sea slugs, Plakobranchus ocellatus.</title>
        <authorList>
            <person name="Maeda T."/>
            <person name="Takahashi S."/>
            <person name="Yoshida T."/>
            <person name="Shimamura S."/>
            <person name="Takaki Y."/>
            <person name="Nagai Y."/>
            <person name="Toyoda A."/>
            <person name="Suzuki Y."/>
            <person name="Arimoto A."/>
            <person name="Ishii H."/>
            <person name="Satoh N."/>
            <person name="Nishiyama T."/>
            <person name="Hasebe M."/>
            <person name="Maruyama T."/>
            <person name="Minagawa J."/>
            <person name="Obokata J."/>
            <person name="Shigenobu S."/>
        </authorList>
    </citation>
    <scope>NUCLEOTIDE SEQUENCE [LARGE SCALE GENOMIC DNA]</scope>
</reference>
<evidence type="ECO:0000259" key="3">
    <source>
        <dbReference type="SMART" id="SM00101"/>
    </source>
</evidence>
<accession>A0AAV4BUF2</accession>
<gene>
    <name evidence="4" type="ORF">PoB_004850900</name>
</gene>
<feature type="site" description="Interaction with phosphoserine on interacting protein" evidence="2">
    <location>
        <position position="146"/>
    </location>
</feature>
<dbReference type="PIRSF" id="PIRSF000868">
    <property type="entry name" value="14-3-3"/>
    <property type="match status" value="1"/>
</dbReference>
<dbReference type="SMART" id="SM00101">
    <property type="entry name" value="14_3_3"/>
    <property type="match status" value="1"/>
</dbReference>
<keyword evidence="5" id="KW-1185">Reference proteome</keyword>
<evidence type="ECO:0000313" key="4">
    <source>
        <dbReference type="EMBL" id="GFO22004.1"/>
    </source>
</evidence>
<dbReference type="InterPro" id="IPR023410">
    <property type="entry name" value="14-3-3_domain"/>
</dbReference>
<name>A0AAV4BUF2_9GAST</name>